<feature type="domain" description="Protein kinase" evidence="6">
    <location>
        <begin position="15"/>
        <end position="404"/>
    </location>
</feature>
<evidence type="ECO:0000256" key="3">
    <source>
        <dbReference type="ARBA" id="ARBA00022777"/>
    </source>
</evidence>
<dbReference type="InterPro" id="IPR008984">
    <property type="entry name" value="SMAD_FHA_dom_sf"/>
</dbReference>
<dbReference type="PROSITE" id="PS50011">
    <property type="entry name" value="PROTEIN_KINASE_DOM"/>
    <property type="match status" value="1"/>
</dbReference>
<dbReference type="EMBL" id="JBHTAS010000001">
    <property type="protein sequence ID" value="MFC7142240.1"/>
    <property type="molecule type" value="Genomic_DNA"/>
</dbReference>
<protein>
    <submittedName>
        <fullName evidence="7">Protein kinase</fullName>
    </submittedName>
</protein>
<evidence type="ECO:0000256" key="4">
    <source>
        <dbReference type="ARBA" id="ARBA00022840"/>
    </source>
</evidence>
<sequence length="415" mass="45655">MTAAPSQGDLVVGRYELGEVIGEGGFAKVFSATDTRTGESVAVKYPNYEGSQNDRDIVTAYFEKEAETLEAIRAVGGHPNVMSLLDVADDDGTSVLVVELVDGYELDDAIRRTGPLDDVDEVRQIGIDLCDAMSFLHENEIVYRDLKPDNVMITHRGGTVTPVLIDFNTATGFTAGAEAGDDAADQTTIVGPYKPREVAEADQTEMRQGPWSDVYSVGKILLYLLKGTVPRKDGVDPRDFGADCEPYLAEIVEMATQTDYEDRYRNATAMKRVLEARDPTPPPAATVRYTQEDESYTVYPGDTIGRRYAEGPRSSIVVEDDGEYISTVQVQFDTDADGEWFIRDRSLNGTYVQTGSGWQRVLSEEGRERLEACGEDATDREGKVPPELYGLRDGDLIALVHPSYGVTFEFESDQA</sequence>
<evidence type="ECO:0000313" key="8">
    <source>
        <dbReference type="Proteomes" id="UP001596432"/>
    </source>
</evidence>
<feature type="domain" description="FHA" evidence="5">
    <location>
        <begin position="302"/>
        <end position="353"/>
    </location>
</feature>
<dbReference type="InterPro" id="IPR000719">
    <property type="entry name" value="Prot_kinase_dom"/>
</dbReference>
<dbReference type="PANTHER" id="PTHR43289:SF6">
    <property type="entry name" value="SERINE_THREONINE-PROTEIN KINASE NEKL-3"/>
    <property type="match status" value="1"/>
</dbReference>
<dbReference type="CDD" id="cd14014">
    <property type="entry name" value="STKc_PknB_like"/>
    <property type="match status" value="1"/>
</dbReference>
<dbReference type="SUPFAM" id="SSF49879">
    <property type="entry name" value="SMAD/FHA domain"/>
    <property type="match status" value="1"/>
</dbReference>
<dbReference type="InterPro" id="IPR011009">
    <property type="entry name" value="Kinase-like_dom_sf"/>
</dbReference>
<keyword evidence="8" id="KW-1185">Reference proteome</keyword>
<dbReference type="GO" id="GO:0005524">
    <property type="term" value="F:ATP binding"/>
    <property type="evidence" value="ECO:0007669"/>
    <property type="project" value="UniProtKB-KW"/>
</dbReference>
<keyword evidence="2" id="KW-0547">Nucleotide-binding</keyword>
<keyword evidence="4" id="KW-0067">ATP-binding</keyword>
<evidence type="ECO:0000259" key="6">
    <source>
        <dbReference type="PROSITE" id="PS50011"/>
    </source>
</evidence>
<dbReference type="PANTHER" id="PTHR43289">
    <property type="entry name" value="MITOGEN-ACTIVATED PROTEIN KINASE KINASE KINASE 20-RELATED"/>
    <property type="match status" value="1"/>
</dbReference>
<dbReference type="Pfam" id="PF00498">
    <property type="entry name" value="FHA"/>
    <property type="match status" value="1"/>
</dbReference>
<name>A0ABD5YA44_9EURY</name>
<keyword evidence="1" id="KW-0808">Transferase</keyword>
<dbReference type="GeneID" id="78822575"/>
<dbReference type="GO" id="GO:0016301">
    <property type="term" value="F:kinase activity"/>
    <property type="evidence" value="ECO:0007669"/>
    <property type="project" value="UniProtKB-KW"/>
</dbReference>
<dbReference type="AlphaFoldDB" id="A0ABD5YA44"/>
<dbReference type="SMART" id="SM00220">
    <property type="entry name" value="S_TKc"/>
    <property type="match status" value="1"/>
</dbReference>
<dbReference type="Gene3D" id="2.60.200.20">
    <property type="match status" value="1"/>
</dbReference>
<comment type="caution">
    <text evidence="7">The sequence shown here is derived from an EMBL/GenBank/DDBJ whole genome shotgun (WGS) entry which is preliminary data.</text>
</comment>
<dbReference type="SUPFAM" id="SSF56112">
    <property type="entry name" value="Protein kinase-like (PK-like)"/>
    <property type="match status" value="1"/>
</dbReference>
<accession>A0ABD5YA44</accession>
<dbReference type="PROSITE" id="PS00108">
    <property type="entry name" value="PROTEIN_KINASE_ST"/>
    <property type="match status" value="1"/>
</dbReference>
<organism evidence="7 8">
    <name type="scientific">Halosimplex aquaticum</name>
    <dbReference type="NCBI Taxonomy" id="3026162"/>
    <lineage>
        <taxon>Archaea</taxon>
        <taxon>Methanobacteriati</taxon>
        <taxon>Methanobacteriota</taxon>
        <taxon>Stenosarchaea group</taxon>
        <taxon>Halobacteria</taxon>
        <taxon>Halobacteriales</taxon>
        <taxon>Haloarculaceae</taxon>
        <taxon>Halosimplex</taxon>
    </lineage>
</organism>
<keyword evidence="3 7" id="KW-0418">Kinase</keyword>
<dbReference type="InterPro" id="IPR000253">
    <property type="entry name" value="FHA_dom"/>
</dbReference>
<dbReference type="Pfam" id="PF00069">
    <property type="entry name" value="Pkinase"/>
    <property type="match status" value="1"/>
</dbReference>
<dbReference type="Proteomes" id="UP001596432">
    <property type="component" value="Unassembled WGS sequence"/>
</dbReference>
<evidence type="ECO:0000256" key="2">
    <source>
        <dbReference type="ARBA" id="ARBA00022741"/>
    </source>
</evidence>
<dbReference type="InterPro" id="IPR008271">
    <property type="entry name" value="Ser/Thr_kinase_AS"/>
</dbReference>
<evidence type="ECO:0000313" key="7">
    <source>
        <dbReference type="EMBL" id="MFC7142240.1"/>
    </source>
</evidence>
<evidence type="ECO:0000259" key="5">
    <source>
        <dbReference type="PROSITE" id="PS50006"/>
    </source>
</evidence>
<reference evidence="7 8" key="1">
    <citation type="journal article" date="2019" name="Int. J. Syst. Evol. Microbiol.">
        <title>The Global Catalogue of Microorganisms (GCM) 10K type strain sequencing project: providing services to taxonomists for standard genome sequencing and annotation.</title>
        <authorList>
            <consortium name="The Broad Institute Genomics Platform"/>
            <consortium name="The Broad Institute Genome Sequencing Center for Infectious Disease"/>
            <person name="Wu L."/>
            <person name="Ma J."/>
        </authorList>
    </citation>
    <scope>NUCLEOTIDE SEQUENCE [LARGE SCALE GENOMIC DNA]</scope>
    <source>
        <strain evidence="7 8">XZYJT29</strain>
    </source>
</reference>
<dbReference type="Gene3D" id="1.10.510.10">
    <property type="entry name" value="Transferase(Phosphotransferase) domain 1"/>
    <property type="match status" value="1"/>
</dbReference>
<evidence type="ECO:0000256" key="1">
    <source>
        <dbReference type="ARBA" id="ARBA00022679"/>
    </source>
</evidence>
<dbReference type="InterPro" id="IPR017441">
    <property type="entry name" value="Protein_kinase_ATP_BS"/>
</dbReference>
<dbReference type="PROSITE" id="PS00107">
    <property type="entry name" value="PROTEIN_KINASE_ATP"/>
    <property type="match status" value="1"/>
</dbReference>
<proteinExistence type="predicted"/>
<dbReference type="PROSITE" id="PS50006">
    <property type="entry name" value="FHA_DOMAIN"/>
    <property type="match status" value="1"/>
</dbReference>
<dbReference type="RefSeq" id="WP_274323309.1">
    <property type="nucleotide sequence ID" value="NZ_CP118158.1"/>
</dbReference>
<gene>
    <name evidence="7" type="ORF">ACFQMA_20675</name>
</gene>